<reference evidence="3" key="1">
    <citation type="submission" date="2022-11" db="EMBL/GenBank/DDBJ databases">
        <title>Centuries of genome instability and evolution in soft-shell clam transmissible cancer (bioRxiv).</title>
        <authorList>
            <person name="Hart S.F.M."/>
            <person name="Yonemitsu M.A."/>
            <person name="Giersch R.M."/>
            <person name="Beal B.F."/>
            <person name="Arriagada G."/>
            <person name="Davis B.W."/>
            <person name="Ostrander E.A."/>
            <person name="Goff S.P."/>
            <person name="Metzger M.J."/>
        </authorList>
    </citation>
    <scope>NUCLEOTIDE SEQUENCE</scope>
    <source>
        <strain evidence="3">MELC-2E11</strain>
        <tissue evidence="3">Siphon/mantle</tissue>
    </source>
</reference>
<feature type="coiled-coil region" evidence="1">
    <location>
        <begin position="90"/>
        <end position="117"/>
    </location>
</feature>
<evidence type="ECO:0000256" key="1">
    <source>
        <dbReference type="SAM" id="Coils"/>
    </source>
</evidence>
<evidence type="ECO:0000256" key="2">
    <source>
        <dbReference type="SAM" id="MobiDB-lite"/>
    </source>
</evidence>
<dbReference type="Proteomes" id="UP001164746">
    <property type="component" value="Chromosome 11"/>
</dbReference>
<evidence type="ECO:0000313" key="4">
    <source>
        <dbReference type="Proteomes" id="UP001164746"/>
    </source>
</evidence>
<name>A0ABY7FI19_MYAAR</name>
<feature type="region of interest" description="Disordered" evidence="2">
    <location>
        <begin position="213"/>
        <end position="237"/>
    </location>
</feature>
<keyword evidence="4" id="KW-1185">Reference proteome</keyword>
<evidence type="ECO:0000313" key="3">
    <source>
        <dbReference type="EMBL" id="WAR18896.1"/>
    </source>
</evidence>
<feature type="compositionally biased region" description="Polar residues" evidence="2">
    <location>
        <begin position="56"/>
        <end position="66"/>
    </location>
</feature>
<keyword evidence="1" id="KW-0175">Coiled coil</keyword>
<gene>
    <name evidence="3" type="ORF">MAR_000734</name>
</gene>
<protein>
    <submittedName>
        <fullName evidence="3">Uncharacterized protein</fullName>
    </submittedName>
</protein>
<dbReference type="EMBL" id="CP111022">
    <property type="protein sequence ID" value="WAR18896.1"/>
    <property type="molecule type" value="Genomic_DNA"/>
</dbReference>
<sequence>MVRVISQGFSTPRSRHSSGEEMIERFAEMKATGTSFDDKQTLKDDLSPKPLVIDCNTDTNDSYSGQDSEDDGRCFRRDRENNNVHPYQSLESLQVHNKNLLDQVRQLEAEKHIVEEYLKSCVRVPWCPFHRASPSPHHHCTPTIPEHEPIQPIVQPISPPYPGDTTLGASCPPPEQPCCNGASNFPQLDNCRPMNMTVDNECRPVAMAPDNANNNTNTNMPQCMPGGAPSSGDSSTP</sequence>
<proteinExistence type="predicted"/>
<accession>A0ABY7FI19</accession>
<organism evidence="3 4">
    <name type="scientific">Mya arenaria</name>
    <name type="common">Soft-shell clam</name>
    <dbReference type="NCBI Taxonomy" id="6604"/>
    <lineage>
        <taxon>Eukaryota</taxon>
        <taxon>Metazoa</taxon>
        <taxon>Spiralia</taxon>
        <taxon>Lophotrochozoa</taxon>
        <taxon>Mollusca</taxon>
        <taxon>Bivalvia</taxon>
        <taxon>Autobranchia</taxon>
        <taxon>Heteroconchia</taxon>
        <taxon>Euheterodonta</taxon>
        <taxon>Imparidentia</taxon>
        <taxon>Neoheterodontei</taxon>
        <taxon>Myida</taxon>
        <taxon>Myoidea</taxon>
        <taxon>Myidae</taxon>
        <taxon>Mya</taxon>
    </lineage>
</organism>
<feature type="region of interest" description="Disordered" evidence="2">
    <location>
        <begin position="1"/>
        <end position="20"/>
    </location>
</feature>
<feature type="region of interest" description="Disordered" evidence="2">
    <location>
        <begin position="55"/>
        <end position="79"/>
    </location>
</feature>